<protein>
    <submittedName>
        <fullName evidence="2">Acetyltransferase, gnat family</fullName>
    </submittedName>
</protein>
<dbReference type="Gene3D" id="3.40.630.30">
    <property type="match status" value="1"/>
</dbReference>
<reference evidence="2 3" key="1">
    <citation type="journal article" date="2015" name="Genome Announc.">
        <title>Expanding the biotechnology potential of lactobacilli through comparative genomics of 213 strains and associated genera.</title>
        <authorList>
            <person name="Sun Z."/>
            <person name="Harris H.M."/>
            <person name="McCann A."/>
            <person name="Guo C."/>
            <person name="Argimon S."/>
            <person name="Zhang W."/>
            <person name="Yang X."/>
            <person name="Jeffery I.B."/>
            <person name="Cooney J.C."/>
            <person name="Kagawa T.F."/>
            <person name="Liu W."/>
            <person name="Song Y."/>
            <person name="Salvetti E."/>
            <person name="Wrobel A."/>
            <person name="Rasinkangas P."/>
            <person name="Parkhill J."/>
            <person name="Rea M.C."/>
            <person name="O'Sullivan O."/>
            <person name="Ritari J."/>
            <person name="Douillard F.P."/>
            <person name="Paul Ross R."/>
            <person name="Yang R."/>
            <person name="Briner A.E."/>
            <person name="Felis G.E."/>
            <person name="de Vos W.M."/>
            <person name="Barrangou R."/>
            <person name="Klaenhammer T.R."/>
            <person name="Caufield P.W."/>
            <person name="Cui Y."/>
            <person name="Zhang H."/>
            <person name="O'Toole P.W."/>
        </authorList>
    </citation>
    <scope>NUCLEOTIDE SEQUENCE [LARGE SCALE GENOMIC DNA]</scope>
    <source>
        <strain evidence="2 3">DSM 7090</strain>
    </source>
</reference>
<dbReference type="PROSITE" id="PS51186">
    <property type="entry name" value="GNAT"/>
    <property type="match status" value="1"/>
</dbReference>
<dbReference type="Proteomes" id="UP000051927">
    <property type="component" value="Unassembled WGS sequence"/>
</dbReference>
<dbReference type="InterPro" id="IPR016181">
    <property type="entry name" value="Acyl_CoA_acyltransferase"/>
</dbReference>
<organism evidence="2 3">
    <name type="scientific">Lancefieldella rimae</name>
    <dbReference type="NCBI Taxonomy" id="1383"/>
    <lineage>
        <taxon>Bacteria</taxon>
        <taxon>Bacillati</taxon>
        <taxon>Actinomycetota</taxon>
        <taxon>Coriobacteriia</taxon>
        <taxon>Coriobacteriales</taxon>
        <taxon>Atopobiaceae</taxon>
        <taxon>Lancefieldella</taxon>
    </lineage>
</organism>
<dbReference type="InterPro" id="IPR000182">
    <property type="entry name" value="GNAT_dom"/>
</dbReference>
<name>A0ABR5Q0B5_9ACTN</name>
<accession>A0ABR5Q0B5</accession>
<dbReference type="EMBL" id="JQCP01000002">
    <property type="protein sequence ID" value="KRO02151.1"/>
    <property type="molecule type" value="Genomic_DNA"/>
</dbReference>
<evidence type="ECO:0000259" key="1">
    <source>
        <dbReference type="PROSITE" id="PS51186"/>
    </source>
</evidence>
<dbReference type="CDD" id="cd04301">
    <property type="entry name" value="NAT_SF"/>
    <property type="match status" value="1"/>
</dbReference>
<keyword evidence="3" id="KW-1185">Reference proteome</keyword>
<sequence length="225" mass="25204">MQDTSVAQQGGFMASNHKSQEQQIIYRPFVPTDFDQICSLIARVWYADGSHEESFLSGHIDASYFLSVSKFLYVAEKNGAVVGLIFAGDGTAYPENKPWRIIEVSAQDVADTEIKSDYFQLGAQYIQTEAELIDAFRNSDDPRSTWEVTLLCIDPHEQGKGIGGRLFSLAIDYFRTQHASGFFLATDDSCDVDFYDYKGLEQISSADVFPDQDNSVSAYIYAMEL</sequence>
<comment type="caution">
    <text evidence="2">The sequence shown here is derived from an EMBL/GenBank/DDBJ whole genome shotgun (WGS) entry which is preliminary data.</text>
</comment>
<gene>
    <name evidence="2" type="ORF">IV60_GL000571</name>
</gene>
<evidence type="ECO:0000313" key="3">
    <source>
        <dbReference type="Proteomes" id="UP000051927"/>
    </source>
</evidence>
<dbReference type="SUPFAM" id="SSF55729">
    <property type="entry name" value="Acyl-CoA N-acyltransferases (Nat)"/>
    <property type="match status" value="1"/>
</dbReference>
<proteinExistence type="predicted"/>
<dbReference type="Pfam" id="PF00583">
    <property type="entry name" value="Acetyltransf_1"/>
    <property type="match status" value="1"/>
</dbReference>
<evidence type="ECO:0000313" key="2">
    <source>
        <dbReference type="EMBL" id="KRO02151.1"/>
    </source>
</evidence>
<feature type="domain" description="N-acetyltransferase" evidence="1">
    <location>
        <begin position="24"/>
        <end position="225"/>
    </location>
</feature>